<comment type="caution">
    <text evidence="2">The sequence shown here is derived from an EMBL/GenBank/DDBJ whole genome shotgun (WGS) entry which is preliminary data.</text>
</comment>
<feature type="region of interest" description="Disordered" evidence="1">
    <location>
        <begin position="401"/>
        <end position="449"/>
    </location>
</feature>
<evidence type="ECO:0000313" key="2">
    <source>
        <dbReference type="EMBL" id="KAL0948395.1"/>
    </source>
</evidence>
<keyword evidence="3" id="KW-1185">Reference proteome</keyword>
<protein>
    <recommendedName>
        <fullName evidence="4">Aminotransferase-like plant mobile domain-containing protein</fullName>
    </recommendedName>
</protein>
<dbReference type="EMBL" id="JASNQZ010000014">
    <property type="protein sequence ID" value="KAL0948395.1"/>
    <property type="molecule type" value="Genomic_DNA"/>
</dbReference>
<sequence length="489" mass="54595">MSSNRPATHNIREYVIGASLPRLPNVLLAPEHPPDGHRSSLNSLSVLPAPWRELKVIHAFEKLHLEKTVLQWIMRLPSSPVVNFDNDKLAGEYIAVPSPLFNVSEPNMPPPVTLHRIMTWLDNVPLTTVQRIMHIVYPQTIGWGFYQNEAKHLDREIFDYFMWTNSLASFGDCKDFGGRSLLLAYQPPWVLSKMDMKEFASSDSIPPFSVNDSGYPIPLKKRKHRIWLKIYDECVKKDCHWFILTSYSQWIFGCFLNGRETAFHSAVYECDSYRPTVLQFLIYWVACAMKLPGCAKLAQAQSLDLGPLAHTVDIPHVRGEVSVAPLAAAQRAKRKANVLSQVASQPHMVRRTELLESDTNILSPVMPVLLNNFGASSPKASEDGLPPTTSDAKAAEQEKFMVEPLRRSNDSRGDVPTPEHGPHLPPPQSPLPDPSGSDTSSPKIPTPCALFTPLREITLETWLDEQISEGNIRCTSSPGPTISTPTPSS</sequence>
<evidence type="ECO:0000313" key="3">
    <source>
        <dbReference type="Proteomes" id="UP001556367"/>
    </source>
</evidence>
<feature type="compositionally biased region" description="Pro residues" evidence="1">
    <location>
        <begin position="423"/>
        <end position="433"/>
    </location>
</feature>
<feature type="region of interest" description="Disordered" evidence="1">
    <location>
        <begin position="469"/>
        <end position="489"/>
    </location>
</feature>
<gene>
    <name evidence="2" type="ORF">HGRIS_010977</name>
</gene>
<evidence type="ECO:0000256" key="1">
    <source>
        <dbReference type="SAM" id="MobiDB-lite"/>
    </source>
</evidence>
<organism evidence="2 3">
    <name type="scientific">Hohenbuehelia grisea</name>
    <dbReference type="NCBI Taxonomy" id="104357"/>
    <lineage>
        <taxon>Eukaryota</taxon>
        <taxon>Fungi</taxon>
        <taxon>Dikarya</taxon>
        <taxon>Basidiomycota</taxon>
        <taxon>Agaricomycotina</taxon>
        <taxon>Agaricomycetes</taxon>
        <taxon>Agaricomycetidae</taxon>
        <taxon>Agaricales</taxon>
        <taxon>Pleurotineae</taxon>
        <taxon>Pleurotaceae</taxon>
        <taxon>Hohenbuehelia</taxon>
    </lineage>
</organism>
<accession>A0ABR3IYE4</accession>
<feature type="compositionally biased region" description="Basic and acidic residues" evidence="1">
    <location>
        <begin position="401"/>
        <end position="413"/>
    </location>
</feature>
<proteinExistence type="predicted"/>
<dbReference type="Proteomes" id="UP001556367">
    <property type="component" value="Unassembled WGS sequence"/>
</dbReference>
<reference evidence="3" key="1">
    <citation type="submission" date="2024-06" db="EMBL/GenBank/DDBJ databases">
        <title>Multi-omics analyses provide insights into the biosynthesis of the anticancer antibiotic pleurotin in Hohenbuehelia grisea.</title>
        <authorList>
            <person name="Weaver J.A."/>
            <person name="Alberti F."/>
        </authorList>
    </citation>
    <scope>NUCLEOTIDE SEQUENCE [LARGE SCALE GENOMIC DNA]</scope>
    <source>
        <strain evidence="3">T-177</strain>
    </source>
</reference>
<feature type="compositionally biased region" description="Low complexity" evidence="1">
    <location>
        <begin position="475"/>
        <end position="489"/>
    </location>
</feature>
<name>A0ABR3IYE4_9AGAR</name>
<evidence type="ECO:0008006" key="4">
    <source>
        <dbReference type="Google" id="ProtNLM"/>
    </source>
</evidence>